<evidence type="ECO:0000256" key="1">
    <source>
        <dbReference type="SAM" id="MobiDB-lite"/>
    </source>
</evidence>
<proteinExistence type="predicted"/>
<organism evidence="2 3">
    <name type="scientific">Funneliformis geosporum</name>
    <dbReference type="NCBI Taxonomy" id="1117311"/>
    <lineage>
        <taxon>Eukaryota</taxon>
        <taxon>Fungi</taxon>
        <taxon>Fungi incertae sedis</taxon>
        <taxon>Mucoromycota</taxon>
        <taxon>Glomeromycotina</taxon>
        <taxon>Glomeromycetes</taxon>
        <taxon>Glomerales</taxon>
        <taxon>Glomeraceae</taxon>
        <taxon>Funneliformis</taxon>
    </lineage>
</organism>
<accession>A0A9W4X3T3</accession>
<gene>
    <name evidence="2" type="ORF">FWILDA_LOCUS11587</name>
</gene>
<protein>
    <submittedName>
        <fullName evidence="2">8222_t:CDS:1</fullName>
    </submittedName>
</protein>
<reference evidence="2" key="1">
    <citation type="submission" date="2022-08" db="EMBL/GenBank/DDBJ databases">
        <authorList>
            <person name="Kallberg Y."/>
            <person name="Tangrot J."/>
            <person name="Rosling A."/>
        </authorList>
    </citation>
    <scope>NUCLEOTIDE SEQUENCE</scope>
    <source>
        <strain evidence="2">Wild A</strain>
    </source>
</reference>
<comment type="caution">
    <text evidence="2">The sequence shown here is derived from an EMBL/GenBank/DDBJ whole genome shotgun (WGS) entry which is preliminary data.</text>
</comment>
<dbReference type="AlphaFoldDB" id="A0A9W4X3T3"/>
<evidence type="ECO:0000313" key="3">
    <source>
        <dbReference type="Proteomes" id="UP001153678"/>
    </source>
</evidence>
<dbReference type="OrthoDB" id="2421943at2759"/>
<feature type="region of interest" description="Disordered" evidence="1">
    <location>
        <begin position="48"/>
        <end position="70"/>
    </location>
</feature>
<feature type="compositionally biased region" description="Polar residues" evidence="1">
    <location>
        <begin position="52"/>
        <end position="61"/>
    </location>
</feature>
<sequence length="78" mass="8945">MQLQRKGGPAEAGIFLNMAVEKTSIPLVEFAISHERIANLAENYKYRDNQKNRNGQTTPPTSFMRRFPDTPRVKLLLK</sequence>
<evidence type="ECO:0000313" key="2">
    <source>
        <dbReference type="EMBL" id="CAI2184458.1"/>
    </source>
</evidence>
<dbReference type="EMBL" id="CAMKVN010003338">
    <property type="protein sequence ID" value="CAI2184458.1"/>
    <property type="molecule type" value="Genomic_DNA"/>
</dbReference>
<name>A0A9W4X3T3_9GLOM</name>
<keyword evidence="3" id="KW-1185">Reference proteome</keyword>
<dbReference type="Proteomes" id="UP001153678">
    <property type="component" value="Unassembled WGS sequence"/>
</dbReference>